<dbReference type="OrthoDB" id="1446480at2"/>
<proteinExistence type="predicted"/>
<name>A0A4R1RRH6_9FLAO</name>
<organism evidence="1 2">
    <name type="scientific">Mariniflexile fucanivorans</name>
    <dbReference type="NCBI Taxonomy" id="264023"/>
    <lineage>
        <taxon>Bacteria</taxon>
        <taxon>Pseudomonadati</taxon>
        <taxon>Bacteroidota</taxon>
        <taxon>Flavobacteriia</taxon>
        <taxon>Flavobacteriales</taxon>
        <taxon>Flavobacteriaceae</taxon>
        <taxon>Mariniflexile</taxon>
    </lineage>
</organism>
<reference evidence="1 2" key="1">
    <citation type="submission" date="2019-03" db="EMBL/GenBank/DDBJ databases">
        <title>Genomic Encyclopedia of Type Strains, Phase IV (KMG-IV): sequencing the most valuable type-strain genomes for metagenomic binning, comparative biology and taxonomic classification.</title>
        <authorList>
            <person name="Goeker M."/>
        </authorList>
    </citation>
    <scope>NUCLEOTIDE SEQUENCE [LARGE SCALE GENOMIC DNA]</scope>
    <source>
        <strain evidence="1 2">DSM 18792</strain>
    </source>
</reference>
<keyword evidence="2" id="KW-1185">Reference proteome</keyword>
<sequence>MKFLIVLLSLVLADNGCSASKINQDAISLEYSARSRRTFKHIIITKKSISVVNNSGETPIIKSCPKTDWETILKTIKPINVENIPSLKAPSEKRFFDGAAIGNFKIIYNGKTYETPSFDHGNPPQEIAELVKEMLSISENIE</sequence>
<evidence type="ECO:0000313" key="1">
    <source>
        <dbReference type="EMBL" id="TCL68889.1"/>
    </source>
</evidence>
<comment type="caution">
    <text evidence="1">The sequence shown here is derived from an EMBL/GenBank/DDBJ whole genome shotgun (WGS) entry which is preliminary data.</text>
</comment>
<dbReference type="Proteomes" id="UP000295455">
    <property type="component" value="Unassembled WGS sequence"/>
</dbReference>
<dbReference type="RefSeq" id="WP_132214183.1">
    <property type="nucleotide sequence ID" value="NZ_OX156936.1"/>
</dbReference>
<protein>
    <submittedName>
        <fullName evidence="1">Uncharacterized protein</fullName>
    </submittedName>
</protein>
<dbReference type="AlphaFoldDB" id="A0A4R1RRH6"/>
<gene>
    <name evidence="1" type="ORF">EV196_101315</name>
</gene>
<evidence type="ECO:0000313" key="2">
    <source>
        <dbReference type="Proteomes" id="UP000295455"/>
    </source>
</evidence>
<dbReference type="EMBL" id="SLUP01000001">
    <property type="protein sequence ID" value="TCL68889.1"/>
    <property type="molecule type" value="Genomic_DNA"/>
</dbReference>
<accession>A0A4R1RRH6</accession>